<feature type="transmembrane region" description="Helical" evidence="8">
    <location>
        <begin position="166"/>
        <end position="185"/>
    </location>
</feature>
<reference evidence="10" key="1">
    <citation type="submission" date="2014-11" db="EMBL/GenBank/DDBJ databases">
        <authorList>
            <person name="Hornung B.V."/>
        </authorList>
    </citation>
    <scope>NUCLEOTIDE SEQUENCE</scope>
    <source>
        <strain evidence="10">INE</strain>
    </source>
</reference>
<feature type="transmembrane region" description="Helical" evidence="8">
    <location>
        <begin position="50"/>
        <end position="69"/>
    </location>
</feature>
<dbReference type="PANTHER" id="PTHR32196:SF21">
    <property type="entry name" value="ABC TRANSPORTER PERMEASE PROTEIN YPHD-RELATED"/>
    <property type="match status" value="1"/>
</dbReference>
<evidence type="ECO:0000256" key="1">
    <source>
        <dbReference type="ARBA" id="ARBA00004651"/>
    </source>
</evidence>
<accession>A0A8S0WQI1</accession>
<keyword evidence="5 8" id="KW-0812">Transmembrane</keyword>
<name>A0A8S0WQI1_9FIRM</name>
<evidence type="ECO:0000313" key="9">
    <source>
        <dbReference type="EMBL" id="CAA7602634.1"/>
    </source>
</evidence>
<proteinExistence type="predicted"/>
<keyword evidence="11" id="KW-1185">Reference proteome</keyword>
<dbReference type="Pfam" id="PF02653">
    <property type="entry name" value="BPD_transp_2"/>
    <property type="match status" value="1"/>
</dbReference>
<keyword evidence="3" id="KW-1003">Cell membrane</keyword>
<keyword evidence="4" id="KW-0997">Cell inner membrane</keyword>
<comment type="subcellular location">
    <subcellularLocation>
        <location evidence="1">Cell membrane</location>
        <topology evidence="1">Multi-pass membrane protein</topology>
    </subcellularLocation>
</comment>
<feature type="transmembrane region" description="Helical" evidence="8">
    <location>
        <begin position="219"/>
        <end position="237"/>
    </location>
</feature>
<evidence type="ECO:0000313" key="10">
    <source>
        <dbReference type="EMBL" id="CEJ09169.1"/>
    </source>
</evidence>
<organism evidence="9">
    <name type="scientific">Acididesulfobacillus acetoxydans</name>
    <dbReference type="NCBI Taxonomy" id="1561005"/>
    <lineage>
        <taxon>Bacteria</taxon>
        <taxon>Bacillati</taxon>
        <taxon>Bacillota</taxon>
        <taxon>Clostridia</taxon>
        <taxon>Eubacteriales</taxon>
        <taxon>Peptococcaceae</taxon>
        <taxon>Acididesulfobacillus</taxon>
    </lineage>
</organism>
<dbReference type="PANTHER" id="PTHR32196">
    <property type="entry name" value="ABC TRANSPORTER PERMEASE PROTEIN YPHD-RELATED-RELATED"/>
    <property type="match status" value="1"/>
</dbReference>
<feature type="transmembrane region" description="Helical" evidence="8">
    <location>
        <begin position="101"/>
        <end position="120"/>
    </location>
</feature>
<feature type="transmembrane region" description="Helical" evidence="8">
    <location>
        <begin position="76"/>
        <end position="95"/>
    </location>
</feature>
<feature type="transmembrane region" description="Helical" evidence="8">
    <location>
        <begin position="270"/>
        <end position="289"/>
    </location>
</feature>
<evidence type="ECO:0000256" key="8">
    <source>
        <dbReference type="SAM" id="Phobius"/>
    </source>
</evidence>
<sequence length="328" mass="33950">MRTRFSSNQTATRIFRSPAMIGWVLFLLGLVANAIVQPTLFKLSVINSNLGLAAPLVMVAIGQTAAVLAGGIDLSVGAIVTLTNVLVVSLCSFHHTGFWLAAILGVAAGIAVGVVNGFIISIVRIPALLVTFAMMSIINGVALAILPQPGGQIPADIYQIYGNTVAGLPFPLLLIIVGVLLWVVFRYRKIGRYLIAVGGAAGSSRANGIPVTKVRFQSYVLSAMFASLAGLFLTAEVSSGDPLIGASYALNSLAAVVLGGTALAGGRGSVSGSVGGALFLILVQNIVYFANVPSYYQTLVSGLIVVMGLATTGVLYARSGKWRLTNGR</sequence>
<feature type="transmembrane region" description="Helical" evidence="8">
    <location>
        <begin position="127"/>
        <end position="146"/>
    </location>
</feature>
<keyword evidence="2" id="KW-0813">Transport</keyword>
<protein>
    <submittedName>
        <fullName evidence="10">ABC transporter, membrane spanning protein (Sugar)</fullName>
    </submittedName>
    <submittedName>
        <fullName evidence="9">Branched-chain amino acid transport system / permease component</fullName>
    </submittedName>
</protein>
<keyword evidence="7 8" id="KW-0472">Membrane</keyword>
<dbReference type="RefSeq" id="WP_240985968.1">
    <property type="nucleotide sequence ID" value="NZ_CDGJ01000114.1"/>
</dbReference>
<dbReference type="AlphaFoldDB" id="A0A8S0WQI1"/>
<dbReference type="GO" id="GO:0022857">
    <property type="term" value="F:transmembrane transporter activity"/>
    <property type="evidence" value="ECO:0007669"/>
    <property type="project" value="InterPro"/>
</dbReference>
<evidence type="ECO:0000256" key="7">
    <source>
        <dbReference type="ARBA" id="ARBA00023136"/>
    </source>
</evidence>
<dbReference type="EMBL" id="LR746496">
    <property type="protein sequence ID" value="CAA7602634.1"/>
    <property type="molecule type" value="Genomic_DNA"/>
</dbReference>
<dbReference type="GO" id="GO:0005886">
    <property type="term" value="C:plasma membrane"/>
    <property type="evidence" value="ECO:0007669"/>
    <property type="project" value="UniProtKB-SubCell"/>
</dbReference>
<dbReference type="InterPro" id="IPR001851">
    <property type="entry name" value="ABC_transp_permease"/>
</dbReference>
<evidence type="ECO:0000313" key="11">
    <source>
        <dbReference type="Proteomes" id="UP001071230"/>
    </source>
</evidence>
<evidence type="ECO:0000256" key="4">
    <source>
        <dbReference type="ARBA" id="ARBA00022519"/>
    </source>
</evidence>
<dbReference type="Proteomes" id="UP000836597">
    <property type="component" value="Chromosome"/>
</dbReference>
<evidence type="ECO:0000256" key="3">
    <source>
        <dbReference type="ARBA" id="ARBA00022475"/>
    </source>
</evidence>
<dbReference type="CDD" id="cd06579">
    <property type="entry name" value="TM_PBP1_transp_AraH_like"/>
    <property type="match status" value="1"/>
</dbReference>
<reference evidence="9" key="2">
    <citation type="submission" date="2020-01" db="EMBL/GenBank/DDBJ databases">
        <authorList>
            <person name="Hornung B."/>
        </authorList>
    </citation>
    <scope>NUCLEOTIDE SEQUENCE</scope>
    <source>
        <strain evidence="9">PacBioINE</strain>
    </source>
</reference>
<evidence type="ECO:0000256" key="2">
    <source>
        <dbReference type="ARBA" id="ARBA00022448"/>
    </source>
</evidence>
<dbReference type="EMBL" id="CDGJ01000114">
    <property type="protein sequence ID" value="CEJ09169.1"/>
    <property type="molecule type" value="Genomic_DNA"/>
</dbReference>
<gene>
    <name evidence="9" type="ORF">DEACI_3313</name>
    <name evidence="10" type="ORF">DEACI_3652</name>
</gene>
<dbReference type="KEGG" id="aacx:DEACI_3313"/>
<evidence type="ECO:0000256" key="5">
    <source>
        <dbReference type="ARBA" id="ARBA00022692"/>
    </source>
</evidence>
<dbReference type="Proteomes" id="UP001071230">
    <property type="component" value="Unassembled WGS sequence"/>
</dbReference>
<keyword evidence="6 8" id="KW-1133">Transmembrane helix</keyword>
<evidence type="ECO:0000256" key="6">
    <source>
        <dbReference type="ARBA" id="ARBA00022989"/>
    </source>
</evidence>
<feature type="transmembrane region" description="Helical" evidence="8">
    <location>
        <begin position="243"/>
        <end position="263"/>
    </location>
</feature>
<feature type="transmembrane region" description="Helical" evidence="8">
    <location>
        <begin position="295"/>
        <end position="317"/>
    </location>
</feature>